<dbReference type="PANTHER" id="PTHR48111:SF1">
    <property type="entry name" value="TWO-COMPONENT RESPONSE REGULATOR ORR33"/>
    <property type="match status" value="1"/>
</dbReference>
<evidence type="ECO:0000313" key="11">
    <source>
        <dbReference type="Proteomes" id="UP000503482"/>
    </source>
</evidence>
<evidence type="ECO:0000256" key="7">
    <source>
        <dbReference type="PROSITE-ProRule" id="PRU01091"/>
    </source>
</evidence>
<dbReference type="InterPro" id="IPR011006">
    <property type="entry name" value="CheY-like_superfamily"/>
</dbReference>
<proteinExistence type="predicted"/>
<name>A0AAE7E3Q5_9BACT</name>
<dbReference type="InterPro" id="IPR039420">
    <property type="entry name" value="WalR-like"/>
</dbReference>
<dbReference type="InterPro" id="IPR001867">
    <property type="entry name" value="OmpR/PhoB-type_DNA-bd"/>
</dbReference>
<feature type="domain" description="Response regulatory" evidence="8">
    <location>
        <begin position="15"/>
        <end position="129"/>
    </location>
</feature>
<evidence type="ECO:0000259" key="8">
    <source>
        <dbReference type="PROSITE" id="PS50110"/>
    </source>
</evidence>
<feature type="DNA-binding region" description="OmpR/PhoB-type" evidence="7">
    <location>
        <begin position="137"/>
        <end position="234"/>
    </location>
</feature>
<dbReference type="GO" id="GO:0000156">
    <property type="term" value="F:phosphorelay response regulator activity"/>
    <property type="evidence" value="ECO:0007669"/>
    <property type="project" value="TreeGrafter"/>
</dbReference>
<evidence type="ECO:0000256" key="3">
    <source>
        <dbReference type="ARBA" id="ARBA00023015"/>
    </source>
</evidence>
<evidence type="ECO:0000256" key="5">
    <source>
        <dbReference type="ARBA" id="ARBA00023163"/>
    </source>
</evidence>
<dbReference type="SUPFAM" id="SSF46894">
    <property type="entry name" value="C-terminal effector domain of the bipartite response regulators"/>
    <property type="match status" value="1"/>
</dbReference>
<keyword evidence="4 7" id="KW-0238">DNA-binding</keyword>
<dbReference type="InterPro" id="IPR016032">
    <property type="entry name" value="Sig_transdc_resp-reg_C-effctor"/>
</dbReference>
<dbReference type="RefSeq" id="WP_128359165.1">
    <property type="nucleotide sequence ID" value="NZ_CP053840.1"/>
</dbReference>
<feature type="domain" description="OmpR/PhoB-type" evidence="9">
    <location>
        <begin position="137"/>
        <end position="234"/>
    </location>
</feature>
<protein>
    <submittedName>
        <fullName evidence="10">Two-component system response regulator</fullName>
    </submittedName>
</protein>
<keyword evidence="11" id="KW-1185">Reference proteome</keyword>
<dbReference type="SUPFAM" id="SSF52172">
    <property type="entry name" value="CheY-like"/>
    <property type="match status" value="1"/>
</dbReference>
<dbReference type="KEGG" id="avp:AVENP_0302"/>
<dbReference type="InterPro" id="IPR001789">
    <property type="entry name" value="Sig_transdc_resp-reg_receiver"/>
</dbReference>
<keyword evidence="3" id="KW-0805">Transcription regulation</keyword>
<dbReference type="GO" id="GO:0000976">
    <property type="term" value="F:transcription cis-regulatory region binding"/>
    <property type="evidence" value="ECO:0007669"/>
    <property type="project" value="TreeGrafter"/>
</dbReference>
<dbReference type="PROSITE" id="PS50110">
    <property type="entry name" value="RESPONSE_REGULATORY"/>
    <property type="match status" value="1"/>
</dbReference>
<dbReference type="Proteomes" id="UP000503482">
    <property type="component" value="Chromosome"/>
</dbReference>
<dbReference type="SMART" id="SM00448">
    <property type="entry name" value="REC"/>
    <property type="match status" value="1"/>
</dbReference>
<dbReference type="GO" id="GO:0006355">
    <property type="term" value="P:regulation of DNA-templated transcription"/>
    <property type="evidence" value="ECO:0007669"/>
    <property type="project" value="InterPro"/>
</dbReference>
<feature type="modified residue" description="4-aspartylphosphate" evidence="6">
    <location>
        <position position="64"/>
    </location>
</feature>
<dbReference type="PANTHER" id="PTHR48111">
    <property type="entry name" value="REGULATOR OF RPOS"/>
    <property type="match status" value="1"/>
</dbReference>
<evidence type="ECO:0000259" key="9">
    <source>
        <dbReference type="PROSITE" id="PS51755"/>
    </source>
</evidence>
<dbReference type="AlphaFoldDB" id="A0AAE7E3Q5"/>
<keyword evidence="5" id="KW-0804">Transcription</keyword>
<dbReference type="PROSITE" id="PS51755">
    <property type="entry name" value="OMPR_PHOB"/>
    <property type="match status" value="1"/>
</dbReference>
<dbReference type="SMART" id="SM00862">
    <property type="entry name" value="Trans_reg_C"/>
    <property type="match status" value="1"/>
</dbReference>
<dbReference type="InterPro" id="IPR036388">
    <property type="entry name" value="WH-like_DNA-bd_sf"/>
</dbReference>
<keyword evidence="1 6" id="KW-0597">Phosphoprotein</keyword>
<evidence type="ECO:0000256" key="4">
    <source>
        <dbReference type="ARBA" id="ARBA00023125"/>
    </source>
</evidence>
<gene>
    <name evidence="10" type="ORF">AVENP_0302</name>
</gene>
<keyword evidence="2" id="KW-0902">Two-component regulatory system</keyword>
<evidence type="ECO:0000256" key="6">
    <source>
        <dbReference type="PROSITE-ProRule" id="PRU00169"/>
    </source>
</evidence>
<sequence length="234" mass="27095">MQKNINHNNILKNLNLLYIEDEENIRINIKKVLLLLCENVFDAANTEEANIIFENQRIDIIISDINLPNTNGIDYIKEVRKKDKTIPVILLSAYTDTKYLLEATKLKLVDYLTKPVDFKTLNNALHKSVEEILDNSRYLILFQNNIQYNVLHKTLIDLNTQKELLLTSKELDLLSFLIKNSNRIVSTDELKSNVWEDCFEATDSALKNLLNKVRKKIGKESIINISGVGYRLNF</sequence>
<dbReference type="EMBL" id="CP053840">
    <property type="protein sequence ID" value="QKF65876.1"/>
    <property type="molecule type" value="Genomic_DNA"/>
</dbReference>
<evidence type="ECO:0000313" key="10">
    <source>
        <dbReference type="EMBL" id="QKF65876.1"/>
    </source>
</evidence>
<dbReference type="GO" id="GO:0005829">
    <property type="term" value="C:cytosol"/>
    <property type="evidence" value="ECO:0007669"/>
    <property type="project" value="TreeGrafter"/>
</dbReference>
<accession>A0AAE7E3Q5</accession>
<dbReference type="GO" id="GO:0032993">
    <property type="term" value="C:protein-DNA complex"/>
    <property type="evidence" value="ECO:0007669"/>
    <property type="project" value="TreeGrafter"/>
</dbReference>
<dbReference type="Gene3D" id="3.40.50.2300">
    <property type="match status" value="1"/>
</dbReference>
<evidence type="ECO:0000256" key="2">
    <source>
        <dbReference type="ARBA" id="ARBA00023012"/>
    </source>
</evidence>
<dbReference type="Gene3D" id="1.10.10.10">
    <property type="entry name" value="Winged helix-like DNA-binding domain superfamily/Winged helix DNA-binding domain"/>
    <property type="match status" value="1"/>
</dbReference>
<organism evidence="10 11">
    <name type="scientific">Arcobacter venerupis</name>
    <dbReference type="NCBI Taxonomy" id="1054033"/>
    <lineage>
        <taxon>Bacteria</taxon>
        <taxon>Pseudomonadati</taxon>
        <taxon>Campylobacterota</taxon>
        <taxon>Epsilonproteobacteria</taxon>
        <taxon>Campylobacterales</taxon>
        <taxon>Arcobacteraceae</taxon>
        <taxon>Arcobacter</taxon>
    </lineage>
</organism>
<dbReference type="CDD" id="cd00383">
    <property type="entry name" value="trans_reg_C"/>
    <property type="match status" value="1"/>
</dbReference>
<dbReference type="Pfam" id="PF00486">
    <property type="entry name" value="Trans_reg_C"/>
    <property type="match status" value="1"/>
</dbReference>
<reference evidence="10 11" key="1">
    <citation type="submission" date="2020-05" db="EMBL/GenBank/DDBJ databases">
        <title>Complete genome sequencing of Campylobacter and Arcobacter type strains.</title>
        <authorList>
            <person name="Miller W.G."/>
            <person name="Yee E."/>
        </authorList>
    </citation>
    <scope>NUCLEOTIDE SEQUENCE [LARGE SCALE GENOMIC DNA]</scope>
    <source>
        <strain evidence="10 11">LMG 26156</strain>
    </source>
</reference>
<evidence type="ECO:0000256" key="1">
    <source>
        <dbReference type="ARBA" id="ARBA00022553"/>
    </source>
</evidence>
<dbReference type="Pfam" id="PF00072">
    <property type="entry name" value="Response_reg"/>
    <property type="match status" value="1"/>
</dbReference>